<dbReference type="Proteomes" id="UP000535838">
    <property type="component" value="Unassembled WGS sequence"/>
</dbReference>
<comment type="caution">
    <text evidence="2">The sequence shown here is derived from an EMBL/GenBank/DDBJ whole genome shotgun (WGS) entry which is preliminary data.</text>
</comment>
<reference evidence="2 3" key="1">
    <citation type="submission" date="2020-08" db="EMBL/GenBank/DDBJ databases">
        <title>Cohnella phylogeny.</title>
        <authorList>
            <person name="Dunlap C."/>
        </authorList>
    </citation>
    <scope>NUCLEOTIDE SEQUENCE [LARGE SCALE GENOMIC DNA]</scope>
    <source>
        <strain evidence="2 3">DSM 25241</strain>
    </source>
</reference>
<evidence type="ECO:0000313" key="2">
    <source>
        <dbReference type="EMBL" id="MBB6634970.1"/>
    </source>
</evidence>
<dbReference type="RefSeq" id="WP_185120190.1">
    <property type="nucleotide sequence ID" value="NZ_JACJVQ010000008.1"/>
</dbReference>
<keyword evidence="1" id="KW-0812">Transmembrane</keyword>
<accession>A0A841SYQ6</accession>
<proteinExistence type="predicted"/>
<dbReference type="AlphaFoldDB" id="A0A841SYQ6"/>
<sequence length="242" mass="27182">MKIIKLAGLAIGVAVLNVVIFSPGFVGLELGGSALSAAVGVTLLLASALVLVTGGYVWLLKPPAVLPPKQLIDPEDYEEALSRYRRVKVLEDDIRLGQEQIERMQKKTDTLRNVLAQRFDPGELSFKKFASVAGEVEKVFYLNVRSILNRLSAFDESELKRIQNPKQARFSPELLQEKTNVYNDYLGFVKSSLDTNEEILLKLDKLLLEISRLDSFEAGDIEQMACMQEIDTLIKQTKFYKQ</sequence>
<name>A0A841SYQ6_9BACL</name>
<organism evidence="2 3">
    <name type="scientific">Cohnella thailandensis</name>
    <dbReference type="NCBI Taxonomy" id="557557"/>
    <lineage>
        <taxon>Bacteria</taxon>
        <taxon>Bacillati</taxon>
        <taxon>Bacillota</taxon>
        <taxon>Bacilli</taxon>
        <taxon>Bacillales</taxon>
        <taxon>Paenibacillaceae</taxon>
        <taxon>Cohnella</taxon>
    </lineage>
</organism>
<keyword evidence="3" id="KW-1185">Reference proteome</keyword>
<keyword evidence="1" id="KW-0472">Membrane</keyword>
<dbReference type="EMBL" id="JACJVQ010000008">
    <property type="protein sequence ID" value="MBB6634970.1"/>
    <property type="molecule type" value="Genomic_DNA"/>
</dbReference>
<evidence type="ECO:0000256" key="1">
    <source>
        <dbReference type="SAM" id="Phobius"/>
    </source>
</evidence>
<evidence type="ECO:0008006" key="4">
    <source>
        <dbReference type="Google" id="ProtNLM"/>
    </source>
</evidence>
<gene>
    <name evidence="2" type="ORF">H7B67_12690</name>
</gene>
<protein>
    <recommendedName>
        <fullName evidence="4">5-bromo-4-chloroindolyl phosphate hydrolysis protein</fullName>
    </recommendedName>
</protein>
<feature type="transmembrane region" description="Helical" evidence="1">
    <location>
        <begin position="34"/>
        <end position="59"/>
    </location>
</feature>
<feature type="transmembrane region" description="Helical" evidence="1">
    <location>
        <begin position="7"/>
        <end position="28"/>
    </location>
</feature>
<keyword evidence="1" id="KW-1133">Transmembrane helix</keyword>
<evidence type="ECO:0000313" key="3">
    <source>
        <dbReference type="Proteomes" id="UP000535838"/>
    </source>
</evidence>